<keyword evidence="2" id="KW-1185">Reference proteome</keyword>
<reference evidence="1 2" key="1">
    <citation type="submission" date="2020-02" db="EMBL/GenBank/DDBJ databases">
        <title>Genome sequence of strain CCNWXJ40-4.</title>
        <authorList>
            <person name="Gao J."/>
            <person name="Sun J."/>
        </authorList>
    </citation>
    <scope>NUCLEOTIDE SEQUENCE [LARGE SCALE GENOMIC DNA]</scope>
    <source>
        <strain evidence="1 2">CCNWXJ 40-4</strain>
    </source>
</reference>
<dbReference type="Proteomes" id="UP001642900">
    <property type="component" value="Unassembled WGS sequence"/>
</dbReference>
<name>A0A6G4WC55_9HYPH</name>
<evidence type="ECO:0000313" key="2">
    <source>
        <dbReference type="Proteomes" id="UP001642900"/>
    </source>
</evidence>
<protein>
    <recommendedName>
        <fullName evidence="3">DUF1127 domain-containing protein</fullName>
    </recommendedName>
</protein>
<dbReference type="EMBL" id="JAAKZF010000012">
    <property type="protein sequence ID" value="NGO51918.1"/>
    <property type="molecule type" value="Genomic_DNA"/>
</dbReference>
<dbReference type="AlphaFoldDB" id="A0A6G4WC55"/>
<evidence type="ECO:0008006" key="3">
    <source>
        <dbReference type="Google" id="ProtNLM"/>
    </source>
</evidence>
<comment type="caution">
    <text evidence="1">The sequence shown here is derived from an EMBL/GenBank/DDBJ whole genome shotgun (WGS) entry which is preliminary data.</text>
</comment>
<dbReference type="RefSeq" id="WP_165027836.1">
    <property type="nucleotide sequence ID" value="NZ_JAAKZF010000012.1"/>
</dbReference>
<accession>A0A6G4WC55</accession>
<gene>
    <name evidence="1" type="ORF">G6N73_12120</name>
</gene>
<proteinExistence type="predicted"/>
<sequence>MNITPNIFRAIRHYAGKVQTMRDEVRTERLLNSLPASVRKDIGWPDNYAIRRSRRG</sequence>
<evidence type="ECO:0000313" key="1">
    <source>
        <dbReference type="EMBL" id="NGO51918.1"/>
    </source>
</evidence>
<organism evidence="1 2">
    <name type="scientific">Allomesorhizobium camelthorni</name>
    <dbReference type="NCBI Taxonomy" id="475069"/>
    <lineage>
        <taxon>Bacteria</taxon>
        <taxon>Pseudomonadati</taxon>
        <taxon>Pseudomonadota</taxon>
        <taxon>Alphaproteobacteria</taxon>
        <taxon>Hyphomicrobiales</taxon>
        <taxon>Phyllobacteriaceae</taxon>
        <taxon>Allomesorhizobium</taxon>
    </lineage>
</organism>